<evidence type="ECO:0000256" key="5">
    <source>
        <dbReference type="SAM" id="Phobius"/>
    </source>
</evidence>
<sequence length="399" mass="40609">MPWPGIAAKGAAMSLRSALHLSRRTAPAFAVMGSLWGAFAAMVPQIKLALGAGDAAFGAALFASALGLVTAMWLAPLADRRLGVRAMPMAAAMLACAFLLPGIAPGLVVFGLAMGLCGLSSGLLDVVMNARVSEAEARADAPLMNLNHAMFSLAYMFGAIWAGIGREAGLPALAIFAPLTLIGLLATRAMHQPVADTSGDDAGASGGFPLRVVVWGGLIVTVGFMAENASEGWSALHLERTLGGRAAEGALGPTLLGLTMFVGRLSGQVVADRWRARTVLVWASLVSAAGSATAAWAGSIAVAYVGFAALGLGVSVLAPMALAMVGRAVPPRHRTNSIAKVAVIGFLGFFIAPPLMGLVAQGYGLRIAFSAIAVMLLAVPVFVAMLVRVSAAPSVESRA</sequence>
<feature type="transmembrane region" description="Helical" evidence="5">
    <location>
        <begin position="170"/>
        <end position="187"/>
    </location>
</feature>
<evidence type="ECO:0000313" key="7">
    <source>
        <dbReference type="EMBL" id="EKE45621.1"/>
    </source>
</evidence>
<feature type="transmembrane region" description="Helical" evidence="5">
    <location>
        <begin position="82"/>
        <end position="100"/>
    </location>
</feature>
<feature type="transmembrane region" description="Helical" evidence="5">
    <location>
        <begin position="246"/>
        <end position="267"/>
    </location>
</feature>
<evidence type="ECO:0000256" key="3">
    <source>
        <dbReference type="ARBA" id="ARBA00022989"/>
    </source>
</evidence>
<feature type="transmembrane region" description="Helical" evidence="5">
    <location>
        <begin position="337"/>
        <end position="355"/>
    </location>
</feature>
<dbReference type="EMBL" id="AMGO01000006">
    <property type="protein sequence ID" value="EKE45621.1"/>
    <property type="molecule type" value="Genomic_DNA"/>
</dbReference>
<keyword evidence="3 5" id="KW-1133">Transmembrane helix</keyword>
<evidence type="ECO:0000256" key="4">
    <source>
        <dbReference type="ARBA" id="ARBA00023136"/>
    </source>
</evidence>
<feature type="domain" description="Major facilitator superfamily (MFS) profile" evidence="6">
    <location>
        <begin position="209"/>
        <end position="399"/>
    </location>
</feature>
<feature type="transmembrane region" description="Helical" evidence="5">
    <location>
        <begin position="208"/>
        <end position="226"/>
    </location>
</feature>
<dbReference type="PANTHER" id="PTHR23514:SF13">
    <property type="entry name" value="INNER MEMBRANE PROTEIN YBJJ"/>
    <property type="match status" value="1"/>
</dbReference>
<feature type="transmembrane region" description="Helical" evidence="5">
    <location>
        <begin position="303"/>
        <end position="325"/>
    </location>
</feature>
<dbReference type="InterPro" id="IPR051788">
    <property type="entry name" value="MFS_Transporter"/>
</dbReference>
<accession>K2GSW2</accession>
<dbReference type="InterPro" id="IPR011701">
    <property type="entry name" value="MFS"/>
</dbReference>
<evidence type="ECO:0000259" key="6">
    <source>
        <dbReference type="PROSITE" id="PS50850"/>
    </source>
</evidence>
<organism evidence="7 8">
    <name type="scientific">Oceaniovalibus guishaninsula JLT2003</name>
    <dbReference type="NCBI Taxonomy" id="1231392"/>
    <lineage>
        <taxon>Bacteria</taxon>
        <taxon>Pseudomonadati</taxon>
        <taxon>Pseudomonadota</taxon>
        <taxon>Alphaproteobacteria</taxon>
        <taxon>Rhodobacterales</taxon>
        <taxon>Roseobacteraceae</taxon>
        <taxon>Oceaniovalibus</taxon>
    </lineage>
</organism>
<feature type="transmembrane region" description="Helical" evidence="5">
    <location>
        <begin position="55"/>
        <end position="75"/>
    </location>
</feature>
<dbReference type="Gene3D" id="1.20.1250.20">
    <property type="entry name" value="MFS general substrate transporter like domains"/>
    <property type="match status" value="2"/>
</dbReference>
<reference evidence="7 8" key="1">
    <citation type="journal article" date="2012" name="J. Bacteriol.">
        <title>Draft Genome Sequence of Oceaniovalibus guishaninsula JLT2003T.</title>
        <authorList>
            <person name="Tang K."/>
            <person name="Liu K."/>
            <person name="Jiao N."/>
        </authorList>
    </citation>
    <scope>NUCLEOTIDE SEQUENCE [LARGE SCALE GENOMIC DNA]</scope>
    <source>
        <strain evidence="7 8">JLT2003</strain>
    </source>
</reference>
<feature type="transmembrane region" description="Helical" evidence="5">
    <location>
        <begin position="279"/>
        <end position="297"/>
    </location>
</feature>
<proteinExistence type="predicted"/>
<feature type="transmembrane region" description="Helical" evidence="5">
    <location>
        <begin position="25"/>
        <end position="43"/>
    </location>
</feature>
<keyword evidence="2 5" id="KW-0812">Transmembrane</keyword>
<gene>
    <name evidence="7" type="ORF">OCGS_0238</name>
</gene>
<evidence type="ECO:0000256" key="1">
    <source>
        <dbReference type="ARBA" id="ARBA00004141"/>
    </source>
</evidence>
<dbReference type="Proteomes" id="UP000006765">
    <property type="component" value="Unassembled WGS sequence"/>
</dbReference>
<dbReference type="SUPFAM" id="SSF103473">
    <property type="entry name" value="MFS general substrate transporter"/>
    <property type="match status" value="1"/>
</dbReference>
<dbReference type="PANTHER" id="PTHR23514">
    <property type="entry name" value="BYPASS OF STOP CODON PROTEIN 6"/>
    <property type="match status" value="1"/>
</dbReference>
<dbReference type="eggNOG" id="COG2814">
    <property type="taxonomic scope" value="Bacteria"/>
</dbReference>
<feature type="transmembrane region" description="Helical" evidence="5">
    <location>
        <begin position="106"/>
        <end position="124"/>
    </location>
</feature>
<name>K2GSW2_9RHOB</name>
<evidence type="ECO:0000313" key="8">
    <source>
        <dbReference type="Proteomes" id="UP000006765"/>
    </source>
</evidence>
<dbReference type="STRING" id="1231392.OCGS_0238"/>
<protein>
    <submittedName>
        <fullName evidence="7">Major facilitator superfamily protein</fullName>
    </submittedName>
</protein>
<feature type="transmembrane region" description="Helical" evidence="5">
    <location>
        <begin position="367"/>
        <end position="389"/>
    </location>
</feature>
<dbReference type="InterPro" id="IPR020846">
    <property type="entry name" value="MFS_dom"/>
</dbReference>
<dbReference type="PATRIC" id="fig|1231392.3.peg.239"/>
<keyword evidence="8" id="KW-1185">Reference proteome</keyword>
<feature type="transmembrane region" description="Helical" evidence="5">
    <location>
        <begin position="145"/>
        <end position="164"/>
    </location>
</feature>
<dbReference type="AlphaFoldDB" id="K2GSW2"/>
<dbReference type="GO" id="GO:0016020">
    <property type="term" value="C:membrane"/>
    <property type="evidence" value="ECO:0007669"/>
    <property type="project" value="UniProtKB-SubCell"/>
</dbReference>
<comment type="subcellular location">
    <subcellularLocation>
        <location evidence="1">Membrane</location>
        <topology evidence="1">Multi-pass membrane protein</topology>
    </subcellularLocation>
</comment>
<dbReference type="PROSITE" id="PS50850">
    <property type="entry name" value="MFS"/>
    <property type="match status" value="1"/>
</dbReference>
<evidence type="ECO:0000256" key="2">
    <source>
        <dbReference type="ARBA" id="ARBA00022692"/>
    </source>
</evidence>
<keyword evidence="4 5" id="KW-0472">Membrane</keyword>
<dbReference type="InterPro" id="IPR036259">
    <property type="entry name" value="MFS_trans_sf"/>
</dbReference>
<dbReference type="GO" id="GO:0022857">
    <property type="term" value="F:transmembrane transporter activity"/>
    <property type="evidence" value="ECO:0007669"/>
    <property type="project" value="InterPro"/>
</dbReference>
<dbReference type="Pfam" id="PF07690">
    <property type="entry name" value="MFS_1"/>
    <property type="match status" value="1"/>
</dbReference>
<comment type="caution">
    <text evidence="7">The sequence shown here is derived from an EMBL/GenBank/DDBJ whole genome shotgun (WGS) entry which is preliminary data.</text>
</comment>